<reference evidence="3" key="1">
    <citation type="journal article" date="2019" name="Int. J. Syst. Evol. Microbiol.">
        <title>The Global Catalogue of Microorganisms (GCM) 10K type strain sequencing project: providing services to taxonomists for standard genome sequencing and annotation.</title>
        <authorList>
            <consortium name="The Broad Institute Genomics Platform"/>
            <consortium name="The Broad Institute Genome Sequencing Center for Infectious Disease"/>
            <person name="Wu L."/>
            <person name="Ma J."/>
        </authorList>
    </citation>
    <scope>NUCLEOTIDE SEQUENCE [LARGE SCALE GENOMIC DNA]</scope>
    <source>
        <strain evidence="3">JCM 13584</strain>
    </source>
</reference>
<proteinExistence type="predicted"/>
<accession>A0ABP5CQ26</accession>
<evidence type="ECO:0000256" key="1">
    <source>
        <dbReference type="SAM" id="MobiDB-lite"/>
    </source>
</evidence>
<comment type="caution">
    <text evidence="2">The sequence shown here is derived from an EMBL/GenBank/DDBJ whole genome shotgun (WGS) entry which is preliminary data.</text>
</comment>
<dbReference type="RefSeq" id="WP_157414328.1">
    <property type="nucleotide sequence ID" value="NZ_BAAAMK010000011.1"/>
</dbReference>
<gene>
    <name evidence="2" type="ORF">GCM10009717_37660</name>
</gene>
<protein>
    <submittedName>
        <fullName evidence="2">Uncharacterized protein</fullName>
    </submittedName>
</protein>
<sequence length="53" mass="5167">MSDAVANGTPVASDPAIRPTDAAASPFTMVAGDPSAMVCEGDVCFVPGATPEA</sequence>
<evidence type="ECO:0000313" key="2">
    <source>
        <dbReference type="EMBL" id="GAA1967186.1"/>
    </source>
</evidence>
<keyword evidence="3" id="KW-1185">Reference proteome</keyword>
<feature type="region of interest" description="Disordered" evidence="1">
    <location>
        <begin position="1"/>
        <end position="22"/>
    </location>
</feature>
<organism evidence="2 3">
    <name type="scientific">Agromyces allii</name>
    <dbReference type="NCBI Taxonomy" id="393607"/>
    <lineage>
        <taxon>Bacteria</taxon>
        <taxon>Bacillati</taxon>
        <taxon>Actinomycetota</taxon>
        <taxon>Actinomycetes</taxon>
        <taxon>Micrococcales</taxon>
        <taxon>Microbacteriaceae</taxon>
        <taxon>Agromyces</taxon>
    </lineage>
</organism>
<dbReference type="Proteomes" id="UP001499954">
    <property type="component" value="Unassembled WGS sequence"/>
</dbReference>
<dbReference type="EMBL" id="BAAAMK010000011">
    <property type="protein sequence ID" value="GAA1967186.1"/>
    <property type="molecule type" value="Genomic_DNA"/>
</dbReference>
<evidence type="ECO:0000313" key="3">
    <source>
        <dbReference type="Proteomes" id="UP001499954"/>
    </source>
</evidence>
<name>A0ABP5CQ26_9MICO</name>